<evidence type="ECO:0000313" key="1">
    <source>
        <dbReference type="EMBL" id="BDS12679.1"/>
    </source>
</evidence>
<dbReference type="InterPro" id="IPR009057">
    <property type="entry name" value="Homeodomain-like_sf"/>
</dbReference>
<sequence length="183" mass="21810">MPKVVAQKEDWIELGYQLFTQSGERGIVVEAMSKVLKCNKSSFYWHFKTKKDFMNCLVKFWIDRDTQRIMEQVKKAATAQEQLDCLLEITFKKDPNLDFVFYLKRYAQSNSTLQHLIDQIDADRIQFTATLFHNLGSPKKEAHRKAVCFYKYLIGYHEMIRYKEQGKDYIEEVKQELDLLLKF</sequence>
<dbReference type="Gene3D" id="1.10.357.10">
    <property type="entry name" value="Tetracycline Repressor, domain 2"/>
    <property type="match status" value="1"/>
</dbReference>
<proteinExistence type="predicted"/>
<reference evidence="1" key="1">
    <citation type="submission" date="2022-09" db="EMBL/GenBank/DDBJ databases">
        <title>Aureispira anguillicida sp. nov., isolated from Leptocephalus of Japanese eel Anguilla japonica.</title>
        <authorList>
            <person name="Yuasa K."/>
            <person name="Mekata T."/>
            <person name="Ikunari K."/>
        </authorList>
    </citation>
    <scope>NUCLEOTIDE SEQUENCE</scope>
    <source>
        <strain evidence="1">EL160426</strain>
    </source>
</reference>
<organism evidence="1 2">
    <name type="scientific">Aureispira anguillae</name>
    <dbReference type="NCBI Taxonomy" id="2864201"/>
    <lineage>
        <taxon>Bacteria</taxon>
        <taxon>Pseudomonadati</taxon>
        <taxon>Bacteroidota</taxon>
        <taxon>Saprospiria</taxon>
        <taxon>Saprospirales</taxon>
        <taxon>Saprospiraceae</taxon>
        <taxon>Aureispira</taxon>
    </lineage>
</organism>
<dbReference type="AlphaFoldDB" id="A0A915YGN5"/>
<dbReference type="SUPFAM" id="SSF46689">
    <property type="entry name" value="Homeodomain-like"/>
    <property type="match status" value="1"/>
</dbReference>
<keyword evidence="2" id="KW-1185">Reference proteome</keyword>
<dbReference type="KEGG" id="aup:AsAng_0034030"/>
<accession>A0A915YGN5</accession>
<gene>
    <name evidence="1" type="ORF">AsAng_0034030</name>
</gene>
<evidence type="ECO:0000313" key="2">
    <source>
        <dbReference type="Proteomes" id="UP001060919"/>
    </source>
</evidence>
<dbReference type="EMBL" id="AP026867">
    <property type="protein sequence ID" value="BDS12679.1"/>
    <property type="molecule type" value="Genomic_DNA"/>
</dbReference>
<dbReference type="Proteomes" id="UP001060919">
    <property type="component" value="Chromosome"/>
</dbReference>
<dbReference type="RefSeq" id="WP_264788040.1">
    <property type="nucleotide sequence ID" value="NZ_AP026867.1"/>
</dbReference>
<protein>
    <submittedName>
        <fullName evidence="1">TetR/AcrR family transcriptional regulator</fullName>
    </submittedName>
</protein>
<name>A0A915YGN5_9BACT</name>